<proteinExistence type="predicted"/>
<keyword evidence="3" id="KW-1185">Reference proteome</keyword>
<accession>A0AAN6PKB0</accession>
<gene>
    <name evidence="2" type="ORF">C8A01DRAFT_14731</name>
</gene>
<dbReference type="EMBL" id="MU854356">
    <property type="protein sequence ID" value="KAK4041535.1"/>
    <property type="molecule type" value="Genomic_DNA"/>
</dbReference>
<feature type="compositionally biased region" description="Pro residues" evidence="1">
    <location>
        <begin position="129"/>
        <end position="139"/>
    </location>
</feature>
<evidence type="ECO:0000313" key="2">
    <source>
        <dbReference type="EMBL" id="KAK4041535.1"/>
    </source>
</evidence>
<feature type="compositionally biased region" description="Polar residues" evidence="1">
    <location>
        <begin position="43"/>
        <end position="52"/>
    </location>
</feature>
<feature type="compositionally biased region" description="Low complexity" evidence="1">
    <location>
        <begin position="118"/>
        <end position="128"/>
    </location>
</feature>
<organism evidence="2 3">
    <name type="scientific">Parachaetomium inaequale</name>
    <dbReference type="NCBI Taxonomy" id="2588326"/>
    <lineage>
        <taxon>Eukaryota</taxon>
        <taxon>Fungi</taxon>
        <taxon>Dikarya</taxon>
        <taxon>Ascomycota</taxon>
        <taxon>Pezizomycotina</taxon>
        <taxon>Sordariomycetes</taxon>
        <taxon>Sordariomycetidae</taxon>
        <taxon>Sordariales</taxon>
        <taxon>Chaetomiaceae</taxon>
        <taxon>Parachaetomium</taxon>
    </lineage>
</organism>
<feature type="compositionally biased region" description="Basic and acidic residues" evidence="1">
    <location>
        <begin position="1"/>
        <end position="11"/>
    </location>
</feature>
<dbReference type="Proteomes" id="UP001303115">
    <property type="component" value="Unassembled WGS sequence"/>
</dbReference>
<reference evidence="3" key="1">
    <citation type="journal article" date="2023" name="Mol. Phylogenet. Evol.">
        <title>Genome-scale phylogeny and comparative genomics of the fungal order Sordariales.</title>
        <authorList>
            <person name="Hensen N."/>
            <person name="Bonometti L."/>
            <person name="Westerberg I."/>
            <person name="Brannstrom I.O."/>
            <person name="Guillou S."/>
            <person name="Cros-Aarteil S."/>
            <person name="Calhoun S."/>
            <person name="Haridas S."/>
            <person name="Kuo A."/>
            <person name="Mondo S."/>
            <person name="Pangilinan J."/>
            <person name="Riley R."/>
            <person name="LaButti K."/>
            <person name="Andreopoulos B."/>
            <person name="Lipzen A."/>
            <person name="Chen C."/>
            <person name="Yan M."/>
            <person name="Daum C."/>
            <person name="Ng V."/>
            <person name="Clum A."/>
            <person name="Steindorff A."/>
            <person name="Ohm R.A."/>
            <person name="Martin F."/>
            <person name="Silar P."/>
            <person name="Natvig D.O."/>
            <person name="Lalanne C."/>
            <person name="Gautier V."/>
            <person name="Ament-Velasquez S.L."/>
            <person name="Kruys A."/>
            <person name="Hutchinson M.I."/>
            <person name="Powell A.J."/>
            <person name="Barry K."/>
            <person name="Miller A.N."/>
            <person name="Grigoriev I.V."/>
            <person name="Debuchy R."/>
            <person name="Gladieux P."/>
            <person name="Hiltunen Thoren M."/>
            <person name="Johannesson H."/>
        </authorList>
    </citation>
    <scope>NUCLEOTIDE SEQUENCE [LARGE SCALE GENOMIC DNA]</scope>
    <source>
        <strain evidence="3">CBS 284.82</strain>
    </source>
</reference>
<sequence>MAANIDDHAWPKPDANALSGYPFPDIPPPPAHQECGPEADSGYGSNDATQSIRAADGDGVWVANPRPTGADDTVWVVNPYPPDTVAVENTPPTDTIRVQNPLPADRIRVEDIEEGAETPPQTSQSNPRPSRPTRPPKPFPLAHRKDVFRIDHEPTPSIRQRWLNIEGPLSKGLSDELQDFATPFKGASMRLVMLGKANSTPADARPSIVVFCLEAQWKRVRKFFERRQVRELYRPRGGEPDVPIFDFYLGPPLKEKARGNDVKVFLTGENIFYCLDPCATLCGTPIKLRHSGSGSTSIATLGGIVKVADAMNRVVCYGITAGHVMPPACTPASVIHDDVMDMDDPPGPTNPWTASGEDQFIGSVVDECLEQRESEDGRYYDWALCRLPHYRLAPNCLRLQEHAPRHYGHENKQAGRLPELHSVDTTFKTATEDICVVVMTGSGGPKRGWLSTLPCPVMLGPGTEFITAFTVSFPQMDAIRDGDSGSWVVNESTLEVIGHIVATDELGDAYVIPLADVFEDIKRRFHAKSVELASASSIRSVGVVPGSLNMVGTPQLDAIRGNGVHGGDFAVSQDGVAIQNSNQHGTAVTDSGYGSTGEFFEFDAAEFDAAEFPGDRVKVVDLNLLPIPRLRSPASDATPGNVWFSIGNWAS</sequence>
<name>A0AAN6PKB0_9PEZI</name>
<evidence type="ECO:0000313" key="3">
    <source>
        <dbReference type="Proteomes" id="UP001303115"/>
    </source>
</evidence>
<comment type="caution">
    <text evidence="2">The sequence shown here is derived from an EMBL/GenBank/DDBJ whole genome shotgun (WGS) entry which is preliminary data.</text>
</comment>
<evidence type="ECO:0000256" key="1">
    <source>
        <dbReference type="SAM" id="MobiDB-lite"/>
    </source>
</evidence>
<dbReference type="AlphaFoldDB" id="A0AAN6PKB0"/>
<protein>
    <submittedName>
        <fullName evidence="2">Uncharacterized protein</fullName>
    </submittedName>
</protein>
<feature type="region of interest" description="Disordered" evidence="1">
    <location>
        <begin position="1"/>
        <end position="143"/>
    </location>
</feature>